<comment type="caution">
    <text evidence="2">The sequence shown here is derived from an EMBL/GenBank/DDBJ whole genome shotgun (WGS) entry which is preliminary data.</text>
</comment>
<accession>A0AAN9RPP3</accession>
<feature type="compositionally biased region" description="Polar residues" evidence="1">
    <location>
        <begin position="55"/>
        <end position="70"/>
    </location>
</feature>
<dbReference type="Proteomes" id="UP001374584">
    <property type="component" value="Unassembled WGS sequence"/>
</dbReference>
<feature type="compositionally biased region" description="Basic and acidic residues" evidence="1">
    <location>
        <begin position="34"/>
        <end position="54"/>
    </location>
</feature>
<evidence type="ECO:0000313" key="3">
    <source>
        <dbReference type="Proteomes" id="UP001374584"/>
    </source>
</evidence>
<evidence type="ECO:0000256" key="1">
    <source>
        <dbReference type="SAM" id="MobiDB-lite"/>
    </source>
</evidence>
<proteinExistence type="predicted"/>
<dbReference type="EMBL" id="JAYMYR010000002">
    <property type="protein sequence ID" value="KAK7379457.1"/>
    <property type="molecule type" value="Genomic_DNA"/>
</dbReference>
<name>A0AAN9RPP3_PHACN</name>
<sequence>MNGCINFCPLSQIFKQGQDEPCSESEPRVFSGNIREKEEEKHTQQDIEVSEKHLQPTSQPKKSPSCGSHE</sequence>
<reference evidence="2 3" key="1">
    <citation type="submission" date="2024-01" db="EMBL/GenBank/DDBJ databases">
        <title>The genomes of 5 underutilized Papilionoideae crops provide insights into root nodulation and disease resistanc.</title>
        <authorList>
            <person name="Jiang F."/>
        </authorList>
    </citation>
    <scope>NUCLEOTIDE SEQUENCE [LARGE SCALE GENOMIC DNA]</scope>
    <source>
        <strain evidence="2">JINMINGXINNONG_FW02</strain>
        <tissue evidence="2">Leaves</tissue>
    </source>
</reference>
<keyword evidence="3" id="KW-1185">Reference proteome</keyword>
<dbReference type="AlphaFoldDB" id="A0AAN9RPP3"/>
<feature type="region of interest" description="Disordered" evidence="1">
    <location>
        <begin position="18"/>
        <end position="70"/>
    </location>
</feature>
<organism evidence="2 3">
    <name type="scientific">Phaseolus coccineus</name>
    <name type="common">Scarlet runner bean</name>
    <name type="synonym">Phaseolus multiflorus</name>
    <dbReference type="NCBI Taxonomy" id="3886"/>
    <lineage>
        <taxon>Eukaryota</taxon>
        <taxon>Viridiplantae</taxon>
        <taxon>Streptophyta</taxon>
        <taxon>Embryophyta</taxon>
        <taxon>Tracheophyta</taxon>
        <taxon>Spermatophyta</taxon>
        <taxon>Magnoliopsida</taxon>
        <taxon>eudicotyledons</taxon>
        <taxon>Gunneridae</taxon>
        <taxon>Pentapetalae</taxon>
        <taxon>rosids</taxon>
        <taxon>fabids</taxon>
        <taxon>Fabales</taxon>
        <taxon>Fabaceae</taxon>
        <taxon>Papilionoideae</taxon>
        <taxon>50 kb inversion clade</taxon>
        <taxon>NPAAA clade</taxon>
        <taxon>indigoferoid/millettioid clade</taxon>
        <taxon>Phaseoleae</taxon>
        <taxon>Phaseolus</taxon>
    </lineage>
</organism>
<evidence type="ECO:0000313" key="2">
    <source>
        <dbReference type="EMBL" id="KAK7379457.1"/>
    </source>
</evidence>
<gene>
    <name evidence="2" type="ORF">VNO80_04918</name>
</gene>
<protein>
    <submittedName>
        <fullName evidence="2">Uncharacterized protein</fullName>
    </submittedName>
</protein>